<evidence type="ECO:0000256" key="8">
    <source>
        <dbReference type="RuleBase" id="RU361173"/>
    </source>
</evidence>
<dbReference type="InterPro" id="IPR000254">
    <property type="entry name" value="CBD"/>
</dbReference>
<keyword evidence="8" id="KW-0119">Carbohydrate metabolism</keyword>
<evidence type="ECO:0000256" key="1">
    <source>
        <dbReference type="ARBA" id="ARBA00004613"/>
    </source>
</evidence>
<dbReference type="OrthoDB" id="1637350at2759"/>
<evidence type="ECO:0000256" key="2">
    <source>
        <dbReference type="ARBA" id="ARBA00010980"/>
    </source>
</evidence>
<dbReference type="InterPro" id="IPR045032">
    <property type="entry name" value="PEL"/>
</dbReference>
<dbReference type="FunFam" id="2.160.20.10:FF:000003">
    <property type="entry name" value="Pectin lyase F"/>
    <property type="match status" value="1"/>
</dbReference>
<feature type="compositionally biased region" description="Basic and acidic residues" evidence="9">
    <location>
        <begin position="412"/>
        <end position="423"/>
    </location>
</feature>
<feature type="signal peptide" evidence="10">
    <location>
        <begin position="1"/>
        <end position="20"/>
    </location>
</feature>
<dbReference type="InterPro" id="IPR012334">
    <property type="entry name" value="Pectin_lyas_fold"/>
</dbReference>
<comment type="caution">
    <text evidence="12">The sequence shown here is derived from an EMBL/GenBank/DDBJ whole genome shotgun (WGS) entry which is preliminary data.</text>
</comment>
<dbReference type="InterPro" id="IPR002022">
    <property type="entry name" value="Pec_lyase"/>
</dbReference>
<evidence type="ECO:0000256" key="6">
    <source>
        <dbReference type="ARBA" id="ARBA00036818"/>
    </source>
</evidence>
<dbReference type="GO" id="GO:0005576">
    <property type="term" value="C:extracellular region"/>
    <property type="evidence" value="ECO:0007669"/>
    <property type="project" value="UniProtKB-SubCell"/>
</dbReference>
<dbReference type="GO" id="GO:0030248">
    <property type="term" value="F:cellulose binding"/>
    <property type="evidence" value="ECO:0007669"/>
    <property type="project" value="InterPro"/>
</dbReference>
<feature type="domain" description="CBM1" evidence="11">
    <location>
        <begin position="441"/>
        <end position="476"/>
    </location>
</feature>
<dbReference type="AlphaFoldDB" id="A0A8H4X9L8"/>
<dbReference type="SMART" id="SM00656">
    <property type="entry name" value="Amb_all"/>
    <property type="match status" value="1"/>
</dbReference>
<dbReference type="InterPro" id="IPR035971">
    <property type="entry name" value="CBD_sf"/>
</dbReference>
<evidence type="ECO:0000313" key="12">
    <source>
        <dbReference type="EMBL" id="KAF4967052.1"/>
    </source>
</evidence>
<evidence type="ECO:0000256" key="9">
    <source>
        <dbReference type="SAM" id="MobiDB-lite"/>
    </source>
</evidence>
<evidence type="ECO:0000256" key="3">
    <source>
        <dbReference type="ARBA" id="ARBA00022525"/>
    </source>
</evidence>
<dbReference type="PANTHER" id="PTHR31683:SF16">
    <property type="entry name" value="PECTIN LYASE A-RELATED"/>
    <property type="match status" value="1"/>
</dbReference>
<reference evidence="12" key="1">
    <citation type="journal article" date="2020" name="BMC Genomics">
        <title>Correction to: Identification and distribution of gene clusters required for synthesis of sphingolipid metabolism inhibitors in diverse species of the filamentous fungus Fusarium.</title>
        <authorList>
            <person name="Kim H.S."/>
            <person name="Lohmar J.M."/>
            <person name="Busman M."/>
            <person name="Brown D.W."/>
            <person name="Naumann T.A."/>
            <person name="Divon H.H."/>
            <person name="Lysoe E."/>
            <person name="Uhlig S."/>
            <person name="Proctor R.H."/>
        </authorList>
    </citation>
    <scope>NUCLEOTIDE SEQUENCE</scope>
    <source>
        <strain evidence="12">NRRL 20472</strain>
    </source>
</reference>
<dbReference type="GO" id="GO:0047490">
    <property type="term" value="F:pectin lyase activity"/>
    <property type="evidence" value="ECO:0007669"/>
    <property type="project" value="UniProtKB-EC"/>
</dbReference>
<feature type="chain" id="PRO_5034203788" description="pectin lyase" evidence="10">
    <location>
        <begin position="21"/>
        <end position="476"/>
    </location>
</feature>
<dbReference type="EMBL" id="JABEXW010000256">
    <property type="protein sequence ID" value="KAF4967052.1"/>
    <property type="molecule type" value="Genomic_DNA"/>
</dbReference>
<dbReference type="Gene3D" id="2.160.20.10">
    <property type="entry name" value="Single-stranded right-handed beta-helix, Pectin lyase-like"/>
    <property type="match status" value="1"/>
</dbReference>
<dbReference type="SUPFAM" id="SSF57180">
    <property type="entry name" value="Cellulose-binding domain"/>
    <property type="match status" value="1"/>
</dbReference>
<sequence>MKSAPAFLAALAGLAQLGASQSVVGKAEGFATGVTGGGSATPDHPETIEELTDLLTDNKPRVIVLSKEFDYTDSEGDETGTVCASWGEGEGVQKIIADDGNCGDSASSQATWPKAPRTPIDVASDKTILGVGDKGAIKGKGLRIRGGAKNVIIQNIAVTDLNPEYVWGGDAISFDEAELVWVDHVTTARPGRQHYCFGHSPSKKITLSNNFINGESTFSTGGDGYHYWTFEMVGEDDQITMQNNYIYRTAGRSPALSGNTLLHAVNNVWEENNGHALEGGEDKARGIFEGNVFINVKQLVSDHAGRLFTVPSADSASECELALGRACEINALDNSEGDWDFSDTTFFSDFSGLEIAPAVSAEEAKKSVPANAGAGKIDTSVSSAATSDSKATKSTDKSKSSSPKPAAADEAAEPKTAEGKVEASKPTAVAETETKEDSSKGSVPLYGRCGGTGYTGPTTCAEGKCVKSSDWYSQCV</sequence>
<accession>A0A8H4X9L8</accession>
<dbReference type="SMART" id="SM00236">
    <property type="entry name" value="fCBD"/>
    <property type="match status" value="1"/>
</dbReference>
<dbReference type="Pfam" id="PF00544">
    <property type="entry name" value="Pectate_lyase_4"/>
    <property type="match status" value="1"/>
</dbReference>
<dbReference type="InterPro" id="IPR011050">
    <property type="entry name" value="Pectin_lyase_fold/virulence"/>
</dbReference>
<keyword evidence="13" id="KW-1185">Reference proteome</keyword>
<dbReference type="Proteomes" id="UP000622797">
    <property type="component" value="Unassembled WGS sequence"/>
</dbReference>
<dbReference type="EC" id="4.2.2.10" evidence="7"/>
<feature type="region of interest" description="Disordered" evidence="9">
    <location>
        <begin position="366"/>
        <end position="448"/>
    </location>
</feature>
<comment type="subcellular location">
    <subcellularLocation>
        <location evidence="1 8">Secreted</location>
    </subcellularLocation>
</comment>
<comment type="catalytic activity">
    <reaction evidence="6">
        <text>Eliminative cleavage of (1-&gt;4)-alpha-D-galacturonan methyl ester to give oligosaccharides with 4-deoxy-6-O-methyl-alpha-D-galact-4-enuronosyl groups at their non-reducing ends.</text>
        <dbReference type="EC" id="4.2.2.10"/>
    </reaction>
</comment>
<protein>
    <recommendedName>
        <fullName evidence="7">pectin lyase</fullName>
        <ecNumber evidence="7">4.2.2.10</ecNumber>
    </recommendedName>
</protein>
<evidence type="ECO:0000259" key="11">
    <source>
        <dbReference type="PROSITE" id="PS51164"/>
    </source>
</evidence>
<evidence type="ECO:0000256" key="7">
    <source>
        <dbReference type="ARBA" id="ARBA00039082"/>
    </source>
</evidence>
<evidence type="ECO:0000313" key="13">
    <source>
        <dbReference type="Proteomes" id="UP000622797"/>
    </source>
</evidence>
<feature type="compositionally biased region" description="Basic and acidic residues" evidence="9">
    <location>
        <begin position="390"/>
        <end position="399"/>
    </location>
</feature>
<keyword evidence="5 8" id="KW-0456">Lyase</keyword>
<keyword evidence="8" id="KW-0624">Polysaccharide degradation</keyword>
<gene>
    <name evidence="12" type="ORF">FSARC_5343</name>
</gene>
<proteinExistence type="inferred from homology"/>
<dbReference type="SUPFAM" id="SSF51126">
    <property type="entry name" value="Pectin lyase-like"/>
    <property type="match status" value="1"/>
</dbReference>
<keyword evidence="4 10" id="KW-0732">Signal</keyword>
<dbReference type="PROSITE" id="PS51164">
    <property type="entry name" value="CBM1_2"/>
    <property type="match status" value="1"/>
</dbReference>
<dbReference type="Pfam" id="PF00734">
    <property type="entry name" value="CBM_1"/>
    <property type="match status" value="1"/>
</dbReference>
<dbReference type="GO" id="GO:0000272">
    <property type="term" value="P:polysaccharide catabolic process"/>
    <property type="evidence" value="ECO:0007669"/>
    <property type="project" value="UniProtKB-KW"/>
</dbReference>
<evidence type="ECO:0000256" key="5">
    <source>
        <dbReference type="ARBA" id="ARBA00023239"/>
    </source>
</evidence>
<dbReference type="PANTHER" id="PTHR31683">
    <property type="entry name" value="PECTATE LYASE 18-RELATED"/>
    <property type="match status" value="1"/>
</dbReference>
<dbReference type="GO" id="GO:0030570">
    <property type="term" value="F:pectate lyase activity"/>
    <property type="evidence" value="ECO:0007669"/>
    <property type="project" value="InterPro"/>
</dbReference>
<dbReference type="PROSITE" id="PS00562">
    <property type="entry name" value="CBM1_1"/>
    <property type="match status" value="1"/>
</dbReference>
<evidence type="ECO:0000256" key="4">
    <source>
        <dbReference type="ARBA" id="ARBA00022729"/>
    </source>
</evidence>
<keyword evidence="3 8" id="KW-0964">Secreted</keyword>
<reference evidence="12" key="2">
    <citation type="submission" date="2020-05" db="EMBL/GenBank/DDBJ databases">
        <authorList>
            <person name="Kim H.-S."/>
            <person name="Proctor R.H."/>
            <person name="Brown D.W."/>
        </authorList>
    </citation>
    <scope>NUCLEOTIDE SEQUENCE</scope>
    <source>
        <strain evidence="12">NRRL 20472</strain>
    </source>
</reference>
<evidence type="ECO:0000256" key="10">
    <source>
        <dbReference type="SAM" id="SignalP"/>
    </source>
</evidence>
<organism evidence="12 13">
    <name type="scientific">Fusarium sarcochroum</name>
    <dbReference type="NCBI Taxonomy" id="1208366"/>
    <lineage>
        <taxon>Eukaryota</taxon>
        <taxon>Fungi</taxon>
        <taxon>Dikarya</taxon>
        <taxon>Ascomycota</taxon>
        <taxon>Pezizomycotina</taxon>
        <taxon>Sordariomycetes</taxon>
        <taxon>Hypocreomycetidae</taxon>
        <taxon>Hypocreales</taxon>
        <taxon>Nectriaceae</taxon>
        <taxon>Fusarium</taxon>
        <taxon>Fusarium lateritium species complex</taxon>
    </lineage>
</organism>
<name>A0A8H4X9L8_9HYPO</name>
<comment type="similarity">
    <text evidence="2 8">Belongs to the polysaccharide lyase 1 family.</text>
</comment>
<feature type="compositionally biased region" description="Low complexity" evidence="9">
    <location>
        <begin position="400"/>
        <end position="409"/>
    </location>
</feature>